<comment type="caution">
    <text evidence="1">The sequence shown here is derived from an EMBL/GenBank/DDBJ whole genome shotgun (WGS) entry which is preliminary data.</text>
</comment>
<organism evidence="1 2">
    <name type="scientific">Frigoriflavimonas asaccharolytica</name>
    <dbReference type="NCBI Taxonomy" id="2735899"/>
    <lineage>
        <taxon>Bacteria</taxon>
        <taxon>Pseudomonadati</taxon>
        <taxon>Bacteroidota</taxon>
        <taxon>Flavobacteriia</taxon>
        <taxon>Flavobacteriales</taxon>
        <taxon>Weeksellaceae</taxon>
        <taxon>Frigoriflavimonas</taxon>
    </lineage>
</organism>
<evidence type="ECO:0000313" key="1">
    <source>
        <dbReference type="EMBL" id="NRS93571.1"/>
    </source>
</evidence>
<gene>
    <name evidence="1" type="ORF">HNQ03_002662</name>
</gene>
<evidence type="ECO:0000313" key="2">
    <source>
        <dbReference type="Proteomes" id="UP000610746"/>
    </source>
</evidence>
<sequence length="231" mass="27180">MMENQKETRLRFLEHAGTVEICSIWKGPNLGYDYFLEIKDIELDKEDNFQKTPIMHEAFYDAFDELHAKYPWHYFQLDLLDEDFSEYVAEKLLEKLNDPEEEWQDYQLESFEKILGLKLVQSEFATKTGFSEITVKTLAKDTEYFYQEFVESYAKEIGQKFKLESTVETWSTFRGESFTFTGTLEISSNAIILKNEDAEICHVLPVDKFQIAAKPATALIEKWHFSIPKNK</sequence>
<dbReference type="RefSeq" id="WP_173780123.1">
    <property type="nucleotide sequence ID" value="NZ_JABSNO010000023.1"/>
</dbReference>
<keyword evidence="2" id="KW-1185">Reference proteome</keyword>
<dbReference type="EMBL" id="JABSNO010000023">
    <property type="protein sequence ID" value="NRS93571.1"/>
    <property type="molecule type" value="Genomic_DNA"/>
</dbReference>
<name>A0A8J8K9F5_9FLAO</name>
<dbReference type="Proteomes" id="UP000610746">
    <property type="component" value="Unassembled WGS sequence"/>
</dbReference>
<proteinExistence type="predicted"/>
<reference evidence="1" key="1">
    <citation type="submission" date="2020-05" db="EMBL/GenBank/DDBJ databases">
        <title>Genomic Encyclopedia of Type Strains, Phase IV (KMG-V): Genome sequencing to study the core and pangenomes of soil and plant-associated prokaryotes.</title>
        <authorList>
            <person name="Whitman W."/>
        </authorList>
    </citation>
    <scope>NUCLEOTIDE SEQUENCE</scope>
    <source>
        <strain evidence="1">16F</strain>
    </source>
</reference>
<protein>
    <submittedName>
        <fullName evidence="1">Uncharacterized protein</fullName>
    </submittedName>
</protein>
<accession>A0A8J8K9F5</accession>
<dbReference type="AlphaFoldDB" id="A0A8J8K9F5"/>